<sequence>MHGVLVFWLLHQCIDIVIELLKQAAHLGIMMSDPVGFSGYCFTPLVAYVADTPEELVITCITMNASPNTMATCTNFGDPDCHPLRKGSSTLANIRKVVTSVSPSDLMALFEECKQYHLNSVQQPFWMDWVTVDPSPFLMPESLHHFHKMFFDHDCAWCIDVVSAKEIDFFFSLLQMWTGYCTFKKGISNLKQTSG</sequence>
<proteinExistence type="predicted"/>
<name>A0A9P7JQ29_9AGAM</name>
<evidence type="ECO:0000313" key="2">
    <source>
        <dbReference type="EMBL" id="KAG2097517.1"/>
    </source>
</evidence>
<feature type="chain" id="PRO_5040287646" evidence="1">
    <location>
        <begin position="16"/>
        <end position="195"/>
    </location>
</feature>
<comment type="caution">
    <text evidence="2">The sequence shown here is derived from an EMBL/GenBank/DDBJ whole genome shotgun (WGS) entry which is preliminary data.</text>
</comment>
<protein>
    <submittedName>
        <fullName evidence="2">Uncharacterized protein</fullName>
    </submittedName>
</protein>
<keyword evidence="3" id="KW-1185">Reference proteome</keyword>
<evidence type="ECO:0000313" key="3">
    <source>
        <dbReference type="Proteomes" id="UP000823399"/>
    </source>
</evidence>
<evidence type="ECO:0000256" key="1">
    <source>
        <dbReference type="SAM" id="SignalP"/>
    </source>
</evidence>
<keyword evidence="1" id="KW-0732">Signal</keyword>
<gene>
    <name evidence="2" type="ORF">F5147DRAFT_583522</name>
</gene>
<dbReference type="OrthoDB" id="3232986at2759"/>
<dbReference type="Proteomes" id="UP000823399">
    <property type="component" value="Unassembled WGS sequence"/>
</dbReference>
<reference evidence="2" key="1">
    <citation type="journal article" date="2020" name="New Phytol.">
        <title>Comparative genomics reveals dynamic genome evolution in host specialist ectomycorrhizal fungi.</title>
        <authorList>
            <person name="Lofgren L.A."/>
            <person name="Nguyen N.H."/>
            <person name="Vilgalys R."/>
            <person name="Ruytinx J."/>
            <person name="Liao H.L."/>
            <person name="Branco S."/>
            <person name="Kuo A."/>
            <person name="LaButti K."/>
            <person name="Lipzen A."/>
            <person name="Andreopoulos W."/>
            <person name="Pangilinan J."/>
            <person name="Riley R."/>
            <person name="Hundley H."/>
            <person name="Na H."/>
            <person name="Barry K."/>
            <person name="Grigoriev I.V."/>
            <person name="Stajich J.E."/>
            <person name="Kennedy P.G."/>
        </authorList>
    </citation>
    <scope>NUCLEOTIDE SEQUENCE</scope>
    <source>
        <strain evidence="2">FC423</strain>
    </source>
</reference>
<dbReference type="AlphaFoldDB" id="A0A9P7JQ29"/>
<organism evidence="2 3">
    <name type="scientific">Suillus discolor</name>
    <dbReference type="NCBI Taxonomy" id="1912936"/>
    <lineage>
        <taxon>Eukaryota</taxon>
        <taxon>Fungi</taxon>
        <taxon>Dikarya</taxon>
        <taxon>Basidiomycota</taxon>
        <taxon>Agaricomycotina</taxon>
        <taxon>Agaricomycetes</taxon>
        <taxon>Agaricomycetidae</taxon>
        <taxon>Boletales</taxon>
        <taxon>Suillineae</taxon>
        <taxon>Suillaceae</taxon>
        <taxon>Suillus</taxon>
    </lineage>
</organism>
<dbReference type="RefSeq" id="XP_041288551.1">
    <property type="nucleotide sequence ID" value="XM_041431730.1"/>
</dbReference>
<accession>A0A9P7JQ29</accession>
<dbReference type="GeneID" id="64693989"/>
<dbReference type="EMBL" id="JABBWM010000065">
    <property type="protein sequence ID" value="KAG2097517.1"/>
    <property type="molecule type" value="Genomic_DNA"/>
</dbReference>
<dbReference type="Pfam" id="PF18759">
    <property type="entry name" value="Plavaka"/>
    <property type="match status" value="1"/>
</dbReference>
<dbReference type="InterPro" id="IPR041078">
    <property type="entry name" value="Plavaka"/>
</dbReference>
<feature type="signal peptide" evidence="1">
    <location>
        <begin position="1"/>
        <end position="15"/>
    </location>
</feature>